<name>A0ABV6G4P1_9GAMM</name>
<dbReference type="RefSeq" id="WP_019950922.1">
    <property type="nucleotide sequence ID" value="NZ_JBHLVX010000032.1"/>
</dbReference>
<feature type="domain" description="Calcineurin-like phosphoesterase" evidence="1">
    <location>
        <begin position="10"/>
        <end position="136"/>
    </location>
</feature>
<dbReference type="Gene3D" id="3.60.21.10">
    <property type="match status" value="1"/>
</dbReference>
<organism evidence="2 3">
    <name type="scientific">Kushneria aurantia</name>
    <dbReference type="NCBI Taxonomy" id="504092"/>
    <lineage>
        <taxon>Bacteria</taxon>
        <taxon>Pseudomonadati</taxon>
        <taxon>Pseudomonadota</taxon>
        <taxon>Gammaproteobacteria</taxon>
        <taxon>Oceanospirillales</taxon>
        <taxon>Halomonadaceae</taxon>
        <taxon>Kushneria</taxon>
    </lineage>
</organism>
<dbReference type="InterPro" id="IPR029052">
    <property type="entry name" value="Metallo-depent_PP-like"/>
</dbReference>
<evidence type="ECO:0000259" key="1">
    <source>
        <dbReference type="Pfam" id="PF00149"/>
    </source>
</evidence>
<keyword evidence="3" id="KW-1185">Reference proteome</keyword>
<dbReference type="Pfam" id="PF00149">
    <property type="entry name" value="Metallophos"/>
    <property type="match status" value="1"/>
</dbReference>
<gene>
    <name evidence="2" type="ORF">ACFFHW_08240</name>
</gene>
<accession>A0ABV6G4P1</accession>
<protein>
    <submittedName>
        <fullName evidence="2">Metallophosphoesterase</fullName>
    </submittedName>
</protein>
<dbReference type="PANTHER" id="PTHR42850">
    <property type="entry name" value="METALLOPHOSPHOESTERASE"/>
    <property type="match status" value="1"/>
</dbReference>
<comment type="caution">
    <text evidence="2">The sequence shown here is derived from an EMBL/GenBank/DDBJ whole genome shotgun (WGS) entry which is preliminary data.</text>
</comment>
<dbReference type="InterPro" id="IPR004843">
    <property type="entry name" value="Calcineurin-like_PHP"/>
</dbReference>
<sequence length="317" mass="35524">MMADDGGVDLIGDIHGCATLLTRLLEKMGYRLHGGVWRHPDRQVIFVGDLIDRGPEVRQTLDIVYRMVAEGEAQIVLGNHEVRALRECLPSEQGGRPRSPGPGGERVLRATLEQFEGAPGLWSHYLEWFARLPLCLEFEHFRVAHALWDEKLLRPFLACRPDGCIDRPWLAAAIPGSHEQHLLDSTTRGVGLRLPRGWQVQARDGAVRHSFRAGFWYATPRTLGEVLFQPDPLPAALAAQPLGDEACDRLVYYAPQQRPLFVGHYWCRGVPALPAPNIACLDYSAVRGGRLVAYRFDGEQVLDAGRLCWIDADRTLR</sequence>
<dbReference type="Proteomes" id="UP001589814">
    <property type="component" value="Unassembled WGS sequence"/>
</dbReference>
<evidence type="ECO:0000313" key="2">
    <source>
        <dbReference type="EMBL" id="MFC0267972.1"/>
    </source>
</evidence>
<reference evidence="2 3" key="1">
    <citation type="submission" date="2024-09" db="EMBL/GenBank/DDBJ databases">
        <authorList>
            <person name="Sun Q."/>
            <person name="Mori K."/>
        </authorList>
    </citation>
    <scope>NUCLEOTIDE SEQUENCE [LARGE SCALE GENOMIC DNA]</scope>
    <source>
        <strain evidence="2 3">CCM 7415</strain>
    </source>
</reference>
<dbReference type="EMBL" id="JBHLVX010000032">
    <property type="protein sequence ID" value="MFC0267972.1"/>
    <property type="molecule type" value="Genomic_DNA"/>
</dbReference>
<proteinExistence type="predicted"/>
<dbReference type="InterPro" id="IPR050126">
    <property type="entry name" value="Ap4A_hydrolase"/>
</dbReference>
<dbReference type="SUPFAM" id="SSF56300">
    <property type="entry name" value="Metallo-dependent phosphatases"/>
    <property type="match status" value="1"/>
</dbReference>
<dbReference type="PANTHER" id="PTHR42850:SF7">
    <property type="entry name" value="BIS(5'-NUCLEOSYL)-TETRAPHOSPHATASE PRPE [ASYMMETRICAL]"/>
    <property type="match status" value="1"/>
</dbReference>
<evidence type="ECO:0000313" key="3">
    <source>
        <dbReference type="Proteomes" id="UP001589814"/>
    </source>
</evidence>